<feature type="region of interest" description="Disordered" evidence="1">
    <location>
        <begin position="111"/>
        <end position="167"/>
    </location>
</feature>
<evidence type="ECO:0000256" key="1">
    <source>
        <dbReference type="SAM" id="MobiDB-lite"/>
    </source>
</evidence>
<name>A0AAD7P047_9AGAR</name>
<gene>
    <name evidence="2" type="ORF">DFH07DRAFT_319294</name>
</gene>
<sequence length="269" mass="29717">MYFHNVATHRHPRISSAAKLSWEPFHMQSFFRTPSPELKVDPRRYLQELREGSEALPRHPTPRGRADIVYFQLPGGGGANIQYVPSWPPSIPASASPPSSASSASSIFSSQSVYHTPPTTPAVTDSPTTDTTSTIFTPQTDHSLTILSPSDESKIGLPASDLSDAENRPPVQATFQRVKQLPCLPADHRRRIPQPRESTGLKGWARLRRNAPPALRIEQEAASGKHHYILEFGDEDGLVKPQSQLALLRRENSLEHRSLLLALLMNGSS</sequence>
<dbReference type="AlphaFoldDB" id="A0AAD7P047"/>
<evidence type="ECO:0000313" key="2">
    <source>
        <dbReference type="EMBL" id="KAJ7782315.1"/>
    </source>
</evidence>
<dbReference type="EMBL" id="JARJLG010000003">
    <property type="protein sequence ID" value="KAJ7782315.1"/>
    <property type="molecule type" value="Genomic_DNA"/>
</dbReference>
<evidence type="ECO:0000313" key="3">
    <source>
        <dbReference type="Proteomes" id="UP001215280"/>
    </source>
</evidence>
<dbReference type="Proteomes" id="UP001215280">
    <property type="component" value="Unassembled WGS sequence"/>
</dbReference>
<accession>A0AAD7P047</accession>
<proteinExistence type="predicted"/>
<comment type="caution">
    <text evidence="2">The sequence shown here is derived from an EMBL/GenBank/DDBJ whole genome shotgun (WGS) entry which is preliminary data.</text>
</comment>
<reference evidence="2" key="1">
    <citation type="submission" date="2023-03" db="EMBL/GenBank/DDBJ databases">
        <title>Massive genome expansion in bonnet fungi (Mycena s.s.) driven by repeated elements and novel gene families across ecological guilds.</title>
        <authorList>
            <consortium name="Lawrence Berkeley National Laboratory"/>
            <person name="Harder C.B."/>
            <person name="Miyauchi S."/>
            <person name="Viragh M."/>
            <person name="Kuo A."/>
            <person name="Thoen E."/>
            <person name="Andreopoulos B."/>
            <person name="Lu D."/>
            <person name="Skrede I."/>
            <person name="Drula E."/>
            <person name="Henrissat B."/>
            <person name="Morin E."/>
            <person name="Kohler A."/>
            <person name="Barry K."/>
            <person name="LaButti K."/>
            <person name="Morin E."/>
            <person name="Salamov A."/>
            <person name="Lipzen A."/>
            <person name="Mereny Z."/>
            <person name="Hegedus B."/>
            <person name="Baldrian P."/>
            <person name="Stursova M."/>
            <person name="Weitz H."/>
            <person name="Taylor A."/>
            <person name="Grigoriev I.V."/>
            <person name="Nagy L.G."/>
            <person name="Martin F."/>
            <person name="Kauserud H."/>
        </authorList>
    </citation>
    <scope>NUCLEOTIDE SEQUENCE</scope>
    <source>
        <strain evidence="2">CBHHK188m</strain>
    </source>
</reference>
<feature type="compositionally biased region" description="Low complexity" evidence="1">
    <location>
        <begin position="121"/>
        <end position="141"/>
    </location>
</feature>
<keyword evidence="3" id="KW-1185">Reference proteome</keyword>
<organism evidence="2 3">
    <name type="scientific">Mycena maculata</name>
    <dbReference type="NCBI Taxonomy" id="230809"/>
    <lineage>
        <taxon>Eukaryota</taxon>
        <taxon>Fungi</taxon>
        <taxon>Dikarya</taxon>
        <taxon>Basidiomycota</taxon>
        <taxon>Agaricomycotina</taxon>
        <taxon>Agaricomycetes</taxon>
        <taxon>Agaricomycetidae</taxon>
        <taxon>Agaricales</taxon>
        <taxon>Marasmiineae</taxon>
        <taxon>Mycenaceae</taxon>
        <taxon>Mycena</taxon>
    </lineage>
</organism>
<protein>
    <submittedName>
        <fullName evidence="2">Uncharacterized protein</fullName>
    </submittedName>
</protein>